<keyword evidence="4" id="KW-1185">Reference proteome</keyword>
<reference evidence="4" key="1">
    <citation type="journal article" date="2019" name="Int. J. Syst. Evol. Microbiol.">
        <title>The Global Catalogue of Microorganisms (GCM) 10K type strain sequencing project: providing services to taxonomists for standard genome sequencing and annotation.</title>
        <authorList>
            <consortium name="The Broad Institute Genomics Platform"/>
            <consortium name="The Broad Institute Genome Sequencing Center for Infectious Disease"/>
            <person name="Wu L."/>
            <person name="Ma J."/>
        </authorList>
    </citation>
    <scope>NUCLEOTIDE SEQUENCE [LARGE SCALE GENOMIC DNA]</scope>
    <source>
        <strain evidence="4">JCM 31319</strain>
    </source>
</reference>
<feature type="region of interest" description="Disordered" evidence="1">
    <location>
        <begin position="21"/>
        <end position="68"/>
    </location>
</feature>
<feature type="non-terminal residue" evidence="3">
    <location>
        <position position="1"/>
    </location>
</feature>
<evidence type="ECO:0000313" key="3">
    <source>
        <dbReference type="EMBL" id="MFD1188870.1"/>
    </source>
</evidence>
<feature type="compositionally biased region" description="Acidic residues" evidence="1">
    <location>
        <begin position="57"/>
        <end position="68"/>
    </location>
</feature>
<sequence>MKKLVFMMMAIGCFTFASCDSNTENRTEEGIEEVEDGADEVGDDIEEGAEDVKDGVEEGAEEIEREVQ</sequence>
<dbReference type="PROSITE" id="PS51257">
    <property type="entry name" value="PROKAR_LIPOPROTEIN"/>
    <property type="match status" value="1"/>
</dbReference>
<comment type="caution">
    <text evidence="3">The sequence shown here is derived from an EMBL/GenBank/DDBJ whole genome shotgun (WGS) entry which is preliminary data.</text>
</comment>
<feature type="signal peptide" evidence="2">
    <location>
        <begin position="1"/>
        <end position="19"/>
    </location>
</feature>
<evidence type="ECO:0000256" key="2">
    <source>
        <dbReference type="SAM" id="SignalP"/>
    </source>
</evidence>
<protein>
    <submittedName>
        <fullName evidence="3">Uncharacterized protein</fullName>
    </submittedName>
</protein>
<evidence type="ECO:0000256" key="1">
    <source>
        <dbReference type="SAM" id="MobiDB-lite"/>
    </source>
</evidence>
<feature type="compositionally biased region" description="Acidic residues" evidence="1">
    <location>
        <begin position="30"/>
        <end position="49"/>
    </location>
</feature>
<dbReference type="Proteomes" id="UP001597094">
    <property type="component" value="Unassembled WGS sequence"/>
</dbReference>
<dbReference type="RefSeq" id="WP_377533064.1">
    <property type="nucleotide sequence ID" value="NZ_JBHTLD010000448.1"/>
</dbReference>
<name>A0ABW3SZT1_9BACT</name>
<organism evidence="3 4">
    <name type="scientific">Pontibacter rugosus</name>
    <dbReference type="NCBI Taxonomy" id="1745966"/>
    <lineage>
        <taxon>Bacteria</taxon>
        <taxon>Pseudomonadati</taxon>
        <taxon>Bacteroidota</taxon>
        <taxon>Cytophagia</taxon>
        <taxon>Cytophagales</taxon>
        <taxon>Hymenobacteraceae</taxon>
        <taxon>Pontibacter</taxon>
    </lineage>
</organism>
<gene>
    <name evidence="3" type="ORF">ACFQ2O_21855</name>
</gene>
<keyword evidence="2" id="KW-0732">Signal</keyword>
<evidence type="ECO:0000313" key="4">
    <source>
        <dbReference type="Proteomes" id="UP001597094"/>
    </source>
</evidence>
<proteinExistence type="predicted"/>
<accession>A0ABW3SZT1</accession>
<dbReference type="EMBL" id="JBHTLD010000448">
    <property type="protein sequence ID" value="MFD1188870.1"/>
    <property type="molecule type" value="Genomic_DNA"/>
</dbReference>
<feature type="chain" id="PRO_5047462440" evidence="2">
    <location>
        <begin position="20"/>
        <end position="68"/>
    </location>
</feature>
<dbReference type="Gene3D" id="1.10.287.700">
    <property type="entry name" value="Helix hairpin bin"/>
    <property type="match status" value="1"/>
</dbReference>